<accession>A0A2S7ERK5</accession>
<evidence type="ECO:0000256" key="3">
    <source>
        <dbReference type="ARBA" id="ARBA00022729"/>
    </source>
</evidence>
<dbReference type="CDD" id="cd08602">
    <property type="entry name" value="GDPD_ScGlpQ1_like"/>
    <property type="match status" value="1"/>
</dbReference>
<dbReference type="PROSITE" id="PS51704">
    <property type="entry name" value="GP_PDE"/>
    <property type="match status" value="1"/>
</dbReference>
<dbReference type="Pfam" id="PF03009">
    <property type="entry name" value="GDPD"/>
    <property type="match status" value="1"/>
</dbReference>
<dbReference type="EC" id="3.1.4.46" evidence="2"/>
<evidence type="ECO:0000256" key="2">
    <source>
        <dbReference type="ARBA" id="ARBA00012247"/>
    </source>
</evidence>
<dbReference type="SUPFAM" id="SSF51695">
    <property type="entry name" value="PLC-like phosphodiesterases"/>
    <property type="match status" value="1"/>
</dbReference>
<feature type="chain" id="PRO_5015610449" description="glycerophosphodiester phosphodiesterase" evidence="7">
    <location>
        <begin position="22"/>
        <end position="390"/>
    </location>
</feature>
<proteinExistence type="inferred from homology"/>
<keyword evidence="4" id="KW-0319">Glycerol metabolism</keyword>
<dbReference type="PANTHER" id="PTHR43620">
    <property type="entry name" value="GLYCEROPHOSPHORYL DIESTER PHOSPHODIESTERASE"/>
    <property type="match status" value="1"/>
</dbReference>
<evidence type="ECO:0000256" key="7">
    <source>
        <dbReference type="SAM" id="SignalP"/>
    </source>
</evidence>
<dbReference type="GO" id="GO:0006071">
    <property type="term" value="P:glycerol metabolic process"/>
    <property type="evidence" value="ECO:0007669"/>
    <property type="project" value="UniProtKB-KW"/>
</dbReference>
<dbReference type="PANTHER" id="PTHR43620:SF7">
    <property type="entry name" value="GLYCEROPHOSPHODIESTER PHOSPHODIESTERASE GDPD5-RELATED"/>
    <property type="match status" value="1"/>
</dbReference>
<evidence type="ECO:0000256" key="5">
    <source>
        <dbReference type="ARBA" id="ARBA00022801"/>
    </source>
</evidence>
<comment type="catalytic activity">
    <reaction evidence="6">
        <text>a sn-glycero-3-phosphodiester + H2O = an alcohol + sn-glycerol 3-phosphate + H(+)</text>
        <dbReference type="Rhea" id="RHEA:12969"/>
        <dbReference type="ChEBI" id="CHEBI:15377"/>
        <dbReference type="ChEBI" id="CHEBI:15378"/>
        <dbReference type="ChEBI" id="CHEBI:30879"/>
        <dbReference type="ChEBI" id="CHEBI:57597"/>
        <dbReference type="ChEBI" id="CHEBI:83408"/>
        <dbReference type="EC" id="3.1.4.46"/>
    </reaction>
</comment>
<name>A0A2S7ERK5_9XANT</name>
<evidence type="ECO:0000259" key="8">
    <source>
        <dbReference type="PROSITE" id="PS51704"/>
    </source>
</evidence>
<dbReference type="InterPro" id="IPR030395">
    <property type="entry name" value="GP_PDE_dom"/>
</dbReference>
<evidence type="ECO:0000256" key="1">
    <source>
        <dbReference type="ARBA" id="ARBA00007277"/>
    </source>
</evidence>
<keyword evidence="3 7" id="KW-0732">Signal</keyword>
<organism evidence="9 10">
    <name type="scientific">Xanthomonas hyacinthi</name>
    <dbReference type="NCBI Taxonomy" id="56455"/>
    <lineage>
        <taxon>Bacteria</taxon>
        <taxon>Pseudomonadati</taxon>
        <taxon>Pseudomonadota</taxon>
        <taxon>Gammaproteobacteria</taxon>
        <taxon>Lysobacterales</taxon>
        <taxon>Lysobacteraceae</taxon>
        <taxon>Xanthomonas</taxon>
    </lineage>
</organism>
<comment type="similarity">
    <text evidence="1">Belongs to the glycerophosphoryl diester phosphodiesterase family.</text>
</comment>
<sequence length="390" mass="41807">MMKPMVWLLGCSMALSSLTAAAENAAAPGTHKPLVIGHRGASALRPEHTLASYAKAIADGADYIEPDLVSSKDGALLARHENEIGATTDVAAHPEFAARKTVKQIDGQRVEGWFTEDFTLAELKTLRARERLPQLRGTSFDGQFQLLTFDEIIDFAAAASATRGRPIGLIPEIKHGTYFQSLGLAMEDKLLATLDAHAYTRSAPVVVQSFEIGNLEYLHRKLGDHHPNVRLVQLLGDPKERPGDQLRDGPTYAQMGSAQGLRAIARYAQLVSPGLRSIIPVDADGALAAPTTFVADAHAAGLLVMPYTFRPENYFLPRQLQDARGPAAVNTDGSIAEMRAFLAAGVDGFFTDDPVLGRAAVDGTAAPSRERQGSPGLPAAVVGERRTFPL</sequence>
<dbReference type="RefSeq" id="WP_053057345.1">
    <property type="nucleotide sequence ID" value="NZ_CP043476.1"/>
</dbReference>
<feature type="signal peptide" evidence="7">
    <location>
        <begin position="1"/>
        <end position="21"/>
    </location>
</feature>
<dbReference type="EMBL" id="MDEG01000023">
    <property type="protein sequence ID" value="PPU95732.1"/>
    <property type="molecule type" value="Genomic_DNA"/>
</dbReference>
<evidence type="ECO:0000256" key="4">
    <source>
        <dbReference type="ARBA" id="ARBA00022798"/>
    </source>
</evidence>
<reference evidence="10" key="1">
    <citation type="submission" date="2016-08" db="EMBL/GenBank/DDBJ databases">
        <authorList>
            <person name="Merda D."/>
            <person name="Briand M."/>
            <person name="Taghouti G."/>
            <person name="Carrere S."/>
            <person name="Gouzy J."/>
            <person name="Portier P."/>
            <person name="Jacques M.-A."/>
            <person name="Fischer-Le Saux M."/>
        </authorList>
    </citation>
    <scope>NUCLEOTIDE SEQUENCE [LARGE SCALE GENOMIC DNA]</scope>
    <source>
        <strain evidence="10">CFBP1156</strain>
    </source>
</reference>
<evidence type="ECO:0000313" key="10">
    <source>
        <dbReference type="Proteomes" id="UP000238261"/>
    </source>
</evidence>
<evidence type="ECO:0000313" key="9">
    <source>
        <dbReference type="EMBL" id="PPU95732.1"/>
    </source>
</evidence>
<keyword evidence="10" id="KW-1185">Reference proteome</keyword>
<dbReference type="GO" id="GO:0042597">
    <property type="term" value="C:periplasmic space"/>
    <property type="evidence" value="ECO:0007669"/>
    <property type="project" value="TreeGrafter"/>
</dbReference>
<protein>
    <recommendedName>
        <fullName evidence="2">glycerophosphodiester phosphodiesterase</fullName>
        <ecNumber evidence="2">3.1.4.46</ecNumber>
    </recommendedName>
</protein>
<dbReference type="Gene3D" id="3.20.20.190">
    <property type="entry name" value="Phosphatidylinositol (PI) phosphodiesterase"/>
    <property type="match status" value="1"/>
</dbReference>
<dbReference type="GO" id="GO:0006629">
    <property type="term" value="P:lipid metabolic process"/>
    <property type="evidence" value="ECO:0007669"/>
    <property type="project" value="InterPro"/>
</dbReference>
<dbReference type="AlphaFoldDB" id="A0A2S7ERK5"/>
<dbReference type="GO" id="GO:0008889">
    <property type="term" value="F:glycerophosphodiester phosphodiesterase activity"/>
    <property type="evidence" value="ECO:0007669"/>
    <property type="project" value="UniProtKB-EC"/>
</dbReference>
<feature type="domain" description="GP-PDE" evidence="8">
    <location>
        <begin position="33"/>
        <end position="361"/>
    </location>
</feature>
<dbReference type="InterPro" id="IPR017946">
    <property type="entry name" value="PLC-like_Pdiesterase_TIM-brl"/>
</dbReference>
<dbReference type="Proteomes" id="UP000238261">
    <property type="component" value="Unassembled WGS sequence"/>
</dbReference>
<dbReference type="OrthoDB" id="9795622at2"/>
<keyword evidence="5" id="KW-0378">Hydrolase</keyword>
<comment type="caution">
    <text evidence="9">The sequence shown here is derived from an EMBL/GenBank/DDBJ whole genome shotgun (WGS) entry which is preliminary data.</text>
</comment>
<gene>
    <name evidence="9" type="ORF">XhyaCFBP1156_17650</name>
</gene>
<evidence type="ECO:0000256" key="6">
    <source>
        <dbReference type="ARBA" id="ARBA00047512"/>
    </source>
</evidence>